<keyword evidence="1" id="KW-0812">Transmembrane</keyword>
<proteinExistence type="predicted"/>
<comment type="caution">
    <text evidence="2">The sequence shown here is derived from an EMBL/GenBank/DDBJ whole genome shotgun (WGS) entry which is preliminary data.</text>
</comment>
<evidence type="ECO:0000313" key="3">
    <source>
        <dbReference type="Proteomes" id="UP000003880"/>
    </source>
</evidence>
<keyword evidence="1" id="KW-0472">Membrane</keyword>
<feature type="transmembrane region" description="Helical" evidence="1">
    <location>
        <begin position="51"/>
        <end position="70"/>
    </location>
</feature>
<protein>
    <submittedName>
        <fullName evidence="2">Uncharacterized protein</fullName>
    </submittedName>
</protein>
<evidence type="ECO:0000256" key="1">
    <source>
        <dbReference type="SAM" id="Phobius"/>
    </source>
</evidence>
<reference evidence="2 3" key="1">
    <citation type="submission" date="2010-02" db="EMBL/GenBank/DDBJ databases">
        <authorList>
            <person name="Weinstock G."/>
            <person name="Sodergren E."/>
            <person name="Clifton S."/>
            <person name="Fulton L."/>
            <person name="Fulton B."/>
            <person name="Courtney L."/>
            <person name="Fronick C."/>
            <person name="Harrison M."/>
            <person name="Strong C."/>
            <person name="Farmer C."/>
            <person name="Delahaunty K."/>
            <person name="Markovic C."/>
            <person name="Hall O."/>
            <person name="Minx P."/>
            <person name="Tomlinson C."/>
            <person name="Mitreva M."/>
            <person name="Nelson J."/>
            <person name="Hou S."/>
            <person name="Wollam A."/>
            <person name="Pepin K.H."/>
            <person name="Johnson M."/>
            <person name="Bhonagiri V."/>
            <person name="Zhang X."/>
            <person name="Suruliraj S."/>
            <person name="Warren W."/>
            <person name="Chinwalla A."/>
            <person name="Mardis E.R."/>
            <person name="Wilson R.K."/>
        </authorList>
    </citation>
    <scope>NUCLEOTIDE SEQUENCE [LARGE SCALE GENOMIC DNA]</scope>
    <source>
        <strain evidence="2 3">ATCC 29220</strain>
    </source>
</reference>
<evidence type="ECO:0000313" key="2">
    <source>
        <dbReference type="EMBL" id="EFE07930.1"/>
    </source>
</evidence>
<sequence>MRIANDVPICCSTVFLLCCEFPDVCRALTCATNAQKRSSRSAMYYVKIPNNSSTVLLLFNFQFLLYMEILKKM</sequence>
<keyword evidence="1" id="KW-1133">Transmembrane helix</keyword>
<organism evidence="2 3">
    <name type="scientific">Citrobacter youngae ATCC 29220</name>
    <dbReference type="NCBI Taxonomy" id="500640"/>
    <lineage>
        <taxon>Bacteria</taxon>
        <taxon>Pseudomonadati</taxon>
        <taxon>Pseudomonadota</taxon>
        <taxon>Gammaproteobacteria</taxon>
        <taxon>Enterobacterales</taxon>
        <taxon>Enterobacteriaceae</taxon>
        <taxon>Citrobacter</taxon>
        <taxon>Citrobacter freundii complex</taxon>
    </lineage>
</organism>
<dbReference type="AlphaFoldDB" id="D4BD82"/>
<name>D4BD82_9ENTR</name>
<gene>
    <name evidence="2" type="ORF">CIT292_08448</name>
</gene>
<dbReference type="HOGENOM" id="CLU_2697964_0_0_6"/>
<accession>D4BD82</accession>
<dbReference type="EMBL" id="ABWL02000009">
    <property type="protein sequence ID" value="EFE07930.1"/>
    <property type="molecule type" value="Genomic_DNA"/>
</dbReference>
<dbReference type="Proteomes" id="UP000003880">
    <property type="component" value="Unassembled WGS sequence"/>
</dbReference>